<gene>
    <name evidence="5" type="ORF">HX876_11355</name>
</gene>
<dbReference type="InterPro" id="IPR016032">
    <property type="entry name" value="Sig_transdc_resp-reg_C-effctor"/>
</dbReference>
<proteinExistence type="predicted"/>
<protein>
    <submittedName>
        <fullName evidence="5">LuxR family transcriptional regulator</fullName>
    </submittedName>
</protein>
<dbReference type="PANTHER" id="PTHR44688:SF16">
    <property type="entry name" value="DNA-BINDING TRANSCRIPTIONAL ACTIVATOR DEVR_DOSR"/>
    <property type="match status" value="1"/>
</dbReference>
<dbReference type="GO" id="GO:0006355">
    <property type="term" value="P:regulation of DNA-templated transcription"/>
    <property type="evidence" value="ECO:0007669"/>
    <property type="project" value="InterPro"/>
</dbReference>
<keyword evidence="2" id="KW-0238">DNA-binding</keyword>
<feature type="domain" description="HTH luxR-type" evidence="4">
    <location>
        <begin position="170"/>
        <end position="235"/>
    </location>
</feature>
<dbReference type="Gene3D" id="3.30.450.80">
    <property type="entry name" value="Transcription factor LuxR-like, autoinducer-binding domain"/>
    <property type="match status" value="1"/>
</dbReference>
<dbReference type="SMART" id="SM00421">
    <property type="entry name" value="HTH_LUXR"/>
    <property type="match status" value="1"/>
</dbReference>
<name>A0A7Y8CK97_9PSED</name>
<dbReference type="GO" id="GO:0003677">
    <property type="term" value="F:DNA binding"/>
    <property type="evidence" value="ECO:0007669"/>
    <property type="project" value="UniProtKB-KW"/>
</dbReference>
<dbReference type="EMBL" id="JACAQD010000012">
    <property type="protein sequence ID" value="NWC32989.1"/>
    <property type="molecule type" value="Genomic_DNA"/>
</dbReference>
<dbReference type="InterPro" id="IPR036693">
    <property type="entry name" value="TF_LuxR_autoind-bd_dom_sf"/>
</dbReference>
<dbReference type="Gene3D" id="1.10.10.10">
    <property type="entry name" value="Winged helix-like DNA-binding domain superfamily/Winged helix DNA-binding domain"/>
    <property type="match status" value="1"/>
</dbReference>
<dbReference type="SUPFAM" id="SSF46894">
    <property type="entry name" value="C-terminal effector domain of the bipartite response regulators"/>
    <property type="match status" value="1"/>
</dbReference>
<dbReference type="CDD" id="cd06170">
    <property type="entry name" value="LuxR_C_like"/>
    <property type="match status" value="1"/>
</dbReference>
<accession>A0A7Y8CK97</accession>
<dbReference type="PRINTS" id="PR00038">
    <property type="entry name" value="HTHLUXR"/>
</dbReference>
<evidence type="ECO:0000256" key="2">
    <source>
        <dbReference type="ARBA" id="ARBA00023125"/>
    </source>
</evidence>
<dbReference type="PANTHER" id="PTHR44688">
    <property type="entry name" value="DNA-BINDING TRANSCRIPTIONAL ACTIVATOR DEVR_DOSR"/>
    <property type="match status" value="1"/>
</dbReference>
<keyword evidence="3" id="KW-0804">Transcription</keyword>
<evidence type="ECO:0000256" key="1">
    <source>
        <dbReference type="ARBA" id="ARBA00023015"/>
    </source>
</evidence>
<dbReference type="InterPro" id="IPR005143">
    <property type="entry name" value="TF_LuxR_autoind-bd_dom"/>
</dbReference>
<dbReference type="InterPro" id="IPR000792">
    <property type="entry name" value="Tscrpt_reg_LuxR_C"/>
</dbReference>
<evidence type="ECO:0000256" key="3">
    <source>
        <dbReference type="ARBA" id="ARBA00023163"/>
    </source>
</evidence>
<evidence type="ECO:0000313" key="6">
    <source>
        <dbReference type="Proteomes" id="UP000520592"/>
    </source>
</evidence>
<dbReference type="RefSeq" id="WP_177063294.1">
    <property type="nucleotide sequence ID" value="NZ_JACAPB010000023.1"/>
</dbReference>
<evidence type="ECO:0000259" key="4">
    <source>
        <dbReference type="PROSITE" id="PS50043"/>
    </source>
</evidence>
<dbReference type="Proteomes" id="UP000520592">
    <property type="component" value="Unassembled WGS sequence"/>
</dbReference>
<dbReference type="Pfam" id="PF00196">
    <property type="entry name" value="GerE"/>
    <property type="match status" value="1"/>
</dbReference>
<organism evidence="5 6">
    <name type="scientific">Pseudomonas gingeri</name>
    <dbReference type="NCBI Taxonomy" id="117681"/>
    <lineage>
        <taxon>Bacteria</taxon>
        <taxon>Pseudomonadati</taxon>
        <taxon>Pseudomonadota</taxon>
        <taxon>Gammaproteobacteria</taxon>
        <taxon>Pseudomonadales</taxon>
        <taxon>Pseudomonadaceae</taxon>
        <taxon>Pseudomonas</taxon>
    </lineage>
</organism>
<dbReference type="SUPFAM" id="SSF75516">
    <property type="entry name" value="Pheromone-binding domain of LuxR-like quorum-sensing transcription factors"/>
    <property type="match status" value="1"/>
</dbReference>
<dbReference type="Pfam" id="PF03472">
    <property type="entry name" value="Autoind_bind"/>
    <property type="match status" value="1"/>
</dbReference>
<sequence>MLLMDECIELLSAMDARTWFQSLAFAVQKLGYNQVLYALKPNKEAQNTAADIVSNFSTDWRRHYDNENYSSIDPTVSHSFSSSLPIFWEDKLYRTKKQKEFAEEARCAGLSHGITLPIHGPQGQIGMLSLSCHSMPESEYREVLKRSIGAATMLRDYAVMSGSNHVLQTSSLNTPHLTPRELEILHWAWAEKTTWEIGRILSLAEPTVEFHFKNIRRKLNVTSRRFAVARAIQLDLIAP</sequence>
<evidence type="ECO:0000313" key="5">
    <source>
        <dbReference type="EMBL" id="NWC32989.1"/>
    </source>
</evidence>
<dbReference type="PROSITE" id="PS50043">
    <property type="entry name" value="HTH_LUXR_2"/>
    <property type="match status" value="1"/>
</dbReference>
<reference evidence="5 6" key="1">
    <citation type="submission" date="2020-04" db="EMBL/GenBank/DDBJ databases">
        <title>Molecular characterization of pseudomonads from Agaricus bisporus reveal novel blotch 2 pathogens in Western Europe.</title>
        <authorList>
            <person name="Taparia T."/>
            <person name="Krijger M."/>
            <person name="Haynes E."/>
            <person name="Elpinstone J.G."/>
            <person name="Noble R."/>
            <person name="Van Der Wolf J."/>
        </authorList>
    </citation>
    <scope>NUCLEOTIDE SEQUENCE [LARGE SCALE GENOMIC DNA]</scope>
    <source>
        <strain evidence="5 6">IPO3737</strain>
    </source>
</reference>
<dbReference type="AlphaFoldDB" id="A0A7Y8CK97"/>
<dbReference type="InterPro" id="IPR036388">
    <property type="entry name" value="WH-like_DNA-bd_sf"/>
</dbReference>
<comment type="caution">
    <text evidence="5">The sequence shown here is derived from an EMBL/GenBank/DDBJ whole genome shotgun (WGS) entry which is preliminary data.</text>
</comment>
<keyword evidence="1" id="KW-0805">Transcription regulation</keyword>